<dbReference type="GO" id="GO:0000775">
    <property type="term" value="C:chromosome, centromeric region"/>
    <property type="evidence" value="ECO:0007669"/>
    <property type="project" value="InterPro"/>
</dbReference>
<feature type="non-terminal residue" evidence="3">
    <location>
        <position position="1"/>
    </location>
</feature>
<protein>
    <submittedName>
        <fullName evidence="3">Uncharacterized protein</fullName>
    </submittedName>
</protein>
<evidence type="ECO:0000256" key="2">
    <source>
        <dbReference type="SAM" id="MobiDB-lite"/>
    </source>
</evidence>
<dbReference type="AlphaFoldDB" id="A0AAV5UQI2"/>
<organism evidence="3 4">
    <name type="scientific">Pristionchus fissidentatus</name>
    <dbReference type="NCBI Taxonomy" id="1538716"/>
    <lineage>
        <taxon>Eukaryota</taxon>
        <taxon>Metazoa</taxon>
        <taxon>Ecdysozoa</taxon>
        <taxon>Nematoda</taxon>
        <taxon>Chromadorea</taxon>
        <taxon>Rhabditida</taxon>
        <taxon>Rhabditina</taxon>
        <taxon>Diplogasteromorpha</taxon>
        <taxon>Diplogasteroidea</taxon>
        <taxon>Neodiplogasteridae</taxon>
        <taxon>Pristionchus</taxon>
    </lineage>
</organism>
<keyword evidence="1" id="KW-0175">Coiled coil</keyword>
<comment type="caution">
    <text evidence="3">The sequence shown here is derived from an EMBL/GenBank/DDBJ whole genome shotgun (WGS) entry which is preliminary data.</text>
</comment>
<gene>
    <name evidence="3" type="ORF">PFISCL1PPCAC_658</name>
</gene>
<feature type="coiled-coil region" evidence="1">
    <location>
        <begin position="113"/>
        <end position="154"/>
    </location>
</feature>
<name>A0AAV5UQI2_9BILA</name>
<dbReference type="Proteomes" id="UP001432322">
    <property type="component" value="Unassembled WGS sequence"/>
</dbReference>
<dbReference type="EMBL" id="BTSY01000001">
    <property type="protein sequence ID" value="GMT09361.1"/>
    <property type="molecule type" value="Genomic_DNA"/>
</dbReference>
<proteinExistence type="predicted"/>
<dbReference type="Pfam" id="PF05859">
    <property type="entry name" value="Mis12"/>
    <property type="match status" value="1"/>
</dbReference>
<reference evidence="3" key="1">
    <citation type="submission" date="2023-10" db="EMBL/GenBank/DDBJ databases">
        <title>Genome assembly of Pristionchus species.</title>
        <authorList>
            <person name="Yoshida K."/>
            <person name="Sommer R.J."/>
        </authorList>
    </citation>
    <scope>NUCLEOTIDE SEQUENCE</scope>
    <source>
        <strain evidence="3">RS5133</strain>
    </source>
</reference>
<evidence type="ECO:0000313" key="3">
    <source>
        <dbReference type="EMBL" id="GMT09361.1"/>
    </source>
</evidence>
<dbReference type="GO" id="GO:0000278">
    <property type="term" value="P:mitotic cell cycle"/>
    <property type="evidence" value="ECO:0007669"/>
    <property type="project" value="InterPro"/>
</dbReference>
<sequence length="235" mass="26458">RVMNRRDRLNEDQCQFFGFSPMALGDEIFNEIISSWEAQVDALLETPQWSKMKGNKEARASLINLLFAKGGDNSFGAMCDQIAEYAHLEVFKIPENVVLPGTEPLQQLGRKDPDALRRQVQAAEKRVEEAKKRSALLKHENKDVEEKLEVMREVARKLGIVVKSDATAGDTSMRTTVSSMEGIEQMDADTVSNDEEEEDDEDTVYDKENRSMASGDDTGESGVEEMMERSLVMKD</sequence>
<evidence type="ECO:0000256" key="1">
    <source>
        <dbReference type="SAM" id="Coils"/>
    </source>
</evidence>
<feature type="compositionally biased region" description="Acidic residues" evidence="2">
    <location>
        <begin position="184"/>
        <end position="203"/>
    </location>
</feature>
<dbReference type="InterPro" id="IPR008685">
    <property type="entry name" value="Centromere_Mis12"/>
</dbReference>
<accession>A0AAV5UQI2</accession>
<dbReference type="GO" id="GO:0005634">
    <property type="term" value="C:nucleus"/>
    <property type="evidence" value="ECO:0007669"/>
    <property type="project" value="InterPro"/>
</dbReference>
<keyword evidence="4" id="KW-1185">Reference proteome</keyword>
<feature type="region of interest" description="Disordered" evidence="2">
    <location>
        <begin position="181"/>
        <end position="235"/>
    </location>
</feature>
<evidence type="ECO:0000313" key="4">
    <source>
        <dbReference type="Proteomes" id="UP001432322"/>
    </source>
</evidence>
<feature type="compositionally biased region" description="Basic and acidic residues" evidence="2">
    <location>
        <begin position="226"/>
        <end position="235"/>
    </location>
</feature>